<accession>A0A087TM41</accession>
<feature type="non-terminal residue" evidence="1">
    <location>
        <position position="64"/>
    </location>
</feature>
<sequence>LACRRSITVIHLFSCFLNCKWSGIHFIWDKIYFIVHNNAFTFYMLTILEPNAVKWLMLTKFLKN</sequence>
<evidence type="ECO:0000313" key="1">
    <source>
        <dbReference type="EMBL" id="KFM66180.1"/>
    </source>
</evidence>
<name>A0A087TM41_STEMI</name>
<dbReference type="AlphaFoldDB" id="A0A087TM41"/>
<gene>
    <name evidence="1" type="ORF">X975_07133</name>
</gene>
<reference evidence="1 2" key="1">
    <citation type="submission" date="2013-11" db="EMBL/GenBank/DDBJ databases">
        <title>Genome sequencing of Stegodyphus mimosarum.</title>
        <authorList>
            <person name="Bechsgaard J."/>
        </authorList>
    </citation>
    <scope>NUCLEOTIDE SEQUENCE [LARGE SCALE GENOMIC DNA]</scope>
</reference>
<proteinExistence type="predicted"/>
<protein>
    <submittedName>
        <fullName evidence="1">Uncharacterized protein</fullName>
    </submittedName>
</protein>
<dbReference type="Proteomes" id="UP000054359">
    <property type="component" value="Unassembled WGS sequence"/>
</dbReference>
<organism evidence="1 2">
    <name type="scientific">Stegodyphus mimosarum</name>
    <name type="common">African social velvet spider</name>
    <dbReference type="NCBI Taxonomy" id="407821"/>
    <lineage>
        <taxon>Eukaryota</taxon>
        <taxon>Metazoa</taxon>
        <taxon>Ecdysozoa</taxon>
        <taxon>Arthropoda</taxon>
        <taxon>Chelicerata</taxon>
        <taxon>Arachnida</taxon>
        <taxon>Araneae</taxon>
        <taxon>Araneomorphae</taxon>
        <taxon>Entelegynae</taxon>
        <taxon>Eresoidea</taxon>
        <taxon>Eresidae</taxon>
        <taxon>Stegodyphus</taxon>
    </lineage>
</organism>
<evidence type="ECO:0000313" key="2">
    <source>
        <dbReference type="Proteomes" id="UP000054359"/>
    </source>
</evidence>
<dbReference type="EMBL" id="KK115846">
    <property type="protein sequence ID" value="KFM66180.1"/>
    <property type="molecule type" value="Genomic_DNA"/>
</dbReference>
<feature type="non-terminal residue" evidence="1">
    <location>
        <position position="1"/>
    </location>
</feature>
<keyword evidence="2" id="KW-1185">Reference proteome</keyword>